<evidence type="ECO:0000256" key="14">
    <source>
        <dbReference type="ARBA" id="ARBA00022637"/>
    </source>
</evidence>
<keyword evidence="26" id="KW-0472">Membrane</keyword>
<dbReference type="PROSITE" id="PS50158">
    <property type="entry name" value="ZF_CCHC"/>
    <property type="match status" value="2"/>
</dbReference>
<dbReference type="Pfam" id="PF08705">
    <property type="entry name" value="Gag_p6"/>
    <property type="match status" value="1"/>
</dbReference>
<organismHost>
    <name type="scientific">Homo sapiens</name>
    <name type="common">Human</name>
    <dbReference type="NCBI Taxonomy" id="9606"/>
</organismHost>
<feature type="region of interest" description="Disordered" evidence="32">
    <location>
        <begin position="432"/>
        <end position="500"/>
    </location>
</feature>
<dbReference type="EMBL" id="MW124083">
    <property type="protein sequence ID" value="QWX92886.1"/>
    <property type="molecule type" value="Genomic_DNA"/>
</dbReference>
<accession>A0A8F3BYB3</accession>
<dbReference type="Gene3D" id="4.10.60.10">
    <property type="entry name" value="Zinc finger, CCHC-type"/>
    <property type="match status" value="1"/>
</dbReference>
<dbReference type="GO" id="GO:0055036">
    <property type="term" value="C:virion membrane"/>
    <property type="evidence" value="ECO:0007669"/>
    <property type="project" value="UniProtKB-SubCell"/>
</dbReference>
<keyword evidence="15" id="KW-0519">Myristate</keyword>
<name>A0A8F3BYB3_HV1</name>
<evidence type="ECO:0000256" key="12">
    <source>
        <dbReference type="ARBA" id="ARBA00022581"/>
    </source>
</evidence>
<keyword evidence="19 31" id="KW-0863">Zinc-finger</keyword>
<evidence type="ECO:0000256" key="9">
    <source>
        <dbReference type="ARBA" id="ARBA00022553"/>
    </source>
</evidence>
<keyword evidence="21" id="KW-0946">Virion</keyword>
<dbReference type="InterPro" id="IPR036875">
    <property type="entry name" value="Znf_CCHC_sf"/>
</dbReference>
<evidence type="ECO:0000256" key="32">
    <source>
        <dbReference type="SAM" id="MobiDB-lite"/>
    </source>
</evidence>
<keyword evidence="20" id="KW-0862">Zinc</keyword>
<comment type="subcellular location">
    <subcellularLocation>
        <location evidence="3">Host cell membrane</location>
        <topology evidence="3">Lipid-anchor</topology>
    </subcellularLocation>
    <subcellularLocation>
        <location evidence="2">Host cytoplasm</location>
    </subcellularLocation>
    <subcellularLocation>
        <location evidence="4">Host endosome</location>
        <location evidence="4">Host multivesicular body</location>
    </subcellularLocation>
    <subcellularLocation>
        <location evidence="1">Host nucleus</location>
    </subcellularLocation>
    <subcellularLocation>
        <location evidence="30">Virion membrane</location>
        <topology evidence="30">Lipid-anchor</topology>
    </subcellularLocation>
</comment>
<keyword evidence="8" id="KW-1032">Host cell membrane</keyword>
<dbReference type="GO" id="GO:0003723">
    <property type="term" value="F:RNA binding"/>
    <property type="evidence" value="ECO:0007669"/>
    <property type="project" value="UniProtKB-KW"/>
</dbReference>
<organism evidence="34">
    <name type="scientific">Human immunodeficiency virus type 1</name>
    <name type="common">HIV-1</name>
    <dbReference type="NCBI Taxonomy" id="11676"/>
    <lineage>
        <taxon>Viruses</taxon>
        <taxon>Riboviria</taxon>
        <taxon>Pararnavirae</taxon>
        <taxon>Artverviricota</taxon>
        <taxon>Revtraviricetes</taxon>
        <taxon>Ortervirales</taxon>
        <taxon>Retroviridae</taxon>
        <taxon>Orthoretrovirinae</taxon>
        <taxon>Lentivirus</taxon>
        <taxon>Lentivirus humimdef1</taxon>
    </lineage>
</organism>
<keyword evidence="27" id="KW-1035">Host cytoplasm</keyword>
<dbReference type="InterPro" id="IPR010999">
    <property type="entry name" value="Retrovr_matrix"/>
</dbReference>
<evidence type="ECO:0000256" key="31">
    <source>
        <dbReference type="PROSITE-ProRule" id="PRU00047"/>
    </source>
</evidence>
<keyword evidence="7" id="KW-1187">Viral budding via the host ESCRT complexes</keyword>
<proteinExistence type="inferred from homology"/>
<dbReference type="GO" id="GO:0020002">
    <property type="term" value="C:host cell plasma membrane"/>
    <property type="evidence" value="ECO:0007669"/>
    <property type="project" value="UniProtKB-SubCell"/>
</dbReference>
<dbReference type="Pfam" id="PF19317">
    <property type="entry name" value="Gag_p24_C"/>
    <property type="match status" value="1"/>
</dbReference>
<evidence type="ECO:0000256" key="17">
    <source>
        <dbReference type="ARBA" id="ARBA00022737"/>
    </source>
</evidence>
<gene>
    <name evidence="34" type="primary">gag</name>
</gene>
<dbReference type="PANTHER" id="PTHR40389:SF4">
    <property type="match status" value="1"/>
</dbReference>
<evidence type="ECO:0000256" key="4">
    <source>
        <dbReference type="ARBA" id="ARBA00004560"/>
    </source>
</evidence>
<feature type="domain" description="CCHC-type" evidence="33">
    <location>
        <begin position="385"/>
        <end position="400"/>
    </location>
</feature>
<evidence type="ECO:0000256" key="22">
    <source>
        <dbReference type="ARBA" id="ARBA00022870"/>
    </source>
</evidence>
<sequence>MGARASILSGGKLDAWEKIRLRPGGKKKYRLKHLVWASRELERFALNPDLLETSEGCQQLIEQLQSTLKTGSEELRSLFNAIATLWCVHQKIDIKDTKEALDKLEEVQNKSKQSKQAAAATGSSSQNYPIVQNTQGQMVHQAMSPRTLNAWVKVIEEKAFSPEVIPMFTALSEGATPSDLNMMLNIVGGHQAAMQMLKDTINEEAAEWDRVHPVHAGPIQPGQMREPRGSDIAGTTSTLQEQIGWMTSNPPIPVGEIYKRWIILGLNKIVRMYSPVSILDIRQGPKEPFRDYVDRFFKTLRAEQASQDVKNWMTDTLLVQNANPDCKSILRALGPGATLEEMMTACQGVGGPSHKARVLAEAMSQAQQSNIMMQRGNFRGQRTIKCFNCGKEGHLARNCRAPRKKGCWKCGKEGHQMKDCTERQANFLGKIWPSSKGRPGNFPQSRPEPTAPPAESFGMGEEITSSLKQEEITSSLKQEPRDKGLYPPLTSLKSLFGNDP</sequence>
<dbReference type="Pfam" id="PF00540">
    <property type="entry name" value="Gag_p17"/>
    <property type="match status" value="1"/>
</dbReference>
<dbReference type="InterPro" id="IPR008919">
    <property type="entry name" value="Retrov_capsid_N"/>
</dbReference>
<evidence type="ECO:0000256" key="26">
    <source>
        <dbReference type="ARBA" id="ARBA00023136"/>
    </source>
</evidence>
<keyword evidence="24" id="KW-1039">Host endosome</keyword>
<evidence type="ECO:0000256" key="23">
    <source>
        <dbReference type="ARBA" id="ARBA00022884"/>
    </source>
</evidence>
<protein>
    <recommendedName>
        <fullName evidence="6">Gag polyprotein</fullName>
    </recommendedName>
    <alternativeName>
        <fullName evidence="29">Pr55Gag</fullName>
    </alternativeName>
</protein>
<dbReference type="Gene3D" id="1.10.1200.30">
    <property type="match status" value="1"/>
</dbReference>
<dbReference type="FunFam" id="4.10.60.10:FF:000001">
    <property type="entry name" value="Gag polyprotein"/>
    <property type="match status" value="1"/>
</dbReference>
<reference evidence="34" key="1">
    <citation type="journal article" date="2021" name="Retrovirology">
        <title>Subtype-specific differences in Gag-protease replication capacity of HIV-1 isolates from East and West Africa.</title>
        <authorList>
            <person name="Farinre O."/>
            <person name="Gounder K."/>
            <person name="Reddy T."/>
            <person name="Tongo M."/>
            <person name="Hare J."/>
            <person name="Chaplin B."/>
            <person name="Gilmour J."/>
            <person name="Kanki P."/>
            <person name="Mann J.K."/>
            <person name="Ndung'u T."/>
        </authorList>
    </citation>
    <scope>NUCLEOTIDE SEQUENCE</scope>
    <source>
        <strain evidence="34">SN_035P</strain>
    </source>
</reference>
<keyword evidence="23" id="KW-0694">RNA-binding</keyword>
<evidence type="ECO:0000256" key="16">
    <source>
        <dbReference type="ARBA" id="ARBA00022723"/>
    </source>
</evidence>
<dbReference type="InterPro" id="IPR000071">
    <property type="entry name" value="Lentvrl_matrix_N"/>
</dbReference>
<dbReference type="GO" id="GO:0072494">
    <property type="term" value="C:host multivesicular body"/>
    <property type="evidence" value="ECO:0007669"/>
    <property type="project" value="UniProtKB-SubCell"/>
</dbReference>
<evidence type="ECO:0000256" key="6">
    <source>
        <dbReference type="ARBA" id="ARBA00019628"/>
    </source>
</evidence>
<dbReference type="FunFam" id="1.10.1200.30:FF:000001">
    <property type="entry name" value="Gag polyprotein"/>
    <property type="match status" value="1"/>
</dbReference>
<evidence type="ECO:0000256" key="30">
    <source>
        <dbReference type="ARBA" id="ARBA00037826"/>
    </source>
</evidence>
<dbReference type="Pfam" id="PF00098">
    <property type="entry name" value="zf-CCHC"/>
    <property type="match status" value="2"/>
</dbReference>
<comment type="similarity">
    <text evidence="5">Belongs to the primate lentivirus group gag polyprotein family.</text>
</comment>
<dbReference type="InterPro" id="IPR050195">
    <property type="entry name" value="Primate_lentivir_Gag_pol-like"/>
</dbReference>
<dbReference type="SMART" id="SM00343">
    <property type="entry name" value="ZnF_C2HC"/>
    <property type="match status" value="2"/>
</dbReference>
<keyword evidence="25" id="KW-0543">Viral nucleoprotein</keyword>
<dbReference type="InterPro" id="IPR001878">
    <property type="entry name" value="Znf_CCHC"/>
</dbReference>
<evidence type="ECO:0000256" key="3">
    <source>
        <dbReference type="ARBA" id="ARBA00004425"/>
    </source>
</evidence>
<feature type="compositionally biased region" description="Polar residues" evidence="32">
    <location>
        <begin position="463"/>
        <end position="477"/>
    </location>
</feature>
<dbReference type="FunFam" id="1.10.375.10:FF:000001">
    <property type="entry name" value="Gag polyprotein"/>
    <property type="match status" value="1"/>
</dbReference>
<evidence type="ECO:0000256" key="19">
    <source>
        <dbReference type="ARBA" id="ARBA00022771"/>
    </source>
</evidence>
<evidence type="ECO:0000256" key="20">
    <source>
        <dbReference type="ARBA" id="ARBA00022833"/>
    </source>
</evidence>
<evidence type="ECO:0000256" key="28">
    <source>
        <dbReference type="ARBA" id="ARBA00023288"/>
    </source>
</evidence>
<evidence type="ECO:0000259" key="33">
    <source>
        <dbReference type="PROSITE" id="PS50158"/>
    </source>
</evidence>
<dbReference type="PRINTS" id="PR00234">
    <property type="entry name" value="HIV1MATRIX"/>
</dbReference>
<dbReference type="Gene3D" id="1.10.375.10">
    <property type="entry name" value="Human Immunodeficiency Virus Type 1 Capsid Protein"/>
    <property type="match status" value="1"/>
</dbReference>
<feature type="domain" description="CCHC-type" evidence="33">
    <location>
        <begin position="407"/>
        <end position="422"/>
    </location>
</feature>
<dbReference type="GO" id="GO:0042025">
    <property type="term" value="C:host cell nucleus"/>
    <property type="evidence" value="ECO:0007669"/>
    <property type="project" value="UniProtKB-SubCell"/>
</dbReference>
<evidence type="ECO:0000256" key="2">
    <source>
        <dbReference type="ARBA" id="ARBA00004192"/>
    </source>
</evidence>
<keyword evidence="10" id="KW-0167">Capsid protein</keyword>
<evidence type="ECO:0000256" key="10">
    <source>
        <dbReference type="ARBA" id="ARBA00022561"/>
    </source>
</evidence>
<dbReference type="InterPro" id="IPR012344">
    <property type="entry name" value="Matrix_HIV/RSV_N"/>
</dbReference>
<evidence type="ECO:0000256" key="5">
    <source>
        <dbReference type="ARBA" id="ARBA00008364"/>
    </source>
</evidence>
<evidence type="ECO:0000256" key="11">
    <source>
        <dbReference type="ARBA" id="ARBA00022562"/>
    </source>
</evidence>
<evidence type="ECO:0000256" key="27">
    <source>
        <dbReference type="ARBA" id="ARBA00023200"/>
    </source>
</evidence>
<evidence type="ECO:0000256" key="8">
    <source>
        <dbReference type="ARBA" id="ARBA00022511"/>
    </source>
</evidence>
<dbReference type="InterPro" id="IPR008916">
    <property type="entry name" value="Retrov_capsid_C"/>
</dbReference>
<keyword evidence="11" id="KW-1048">Host nucleus</keyword>
<dbReference type="InterPro" id="IPR045345">
    <property type="entry name" value="Gag_p24_C"/>
</dbReference>
<dbReference type="InterPro" id="IPR014817">
    <property type="entry name" value="Gag_p6"/>
</dbReference>
<evidence type="ECO:0000256" key="21">
    <source>
        <dbReference type="ARBA" id="ARBA00022844"/>
    </source>
</evidence>
<dbReference type="GO" id="GO:0075523">
    <property type="term" value="P:viral translational frameshifting"/>
    <property type="evidence" value="ECO:0007669"/>
    <property type="project" value="UniProtKB-KW"/>
</dbReference>
<keyword evidence="12" id="KW-0945">Host-virus interaction</keyword>
<dbReference type="Gene3D" id="6.10.250.390">
    <property type="match status" value="1"/>
</dbReference>
<dbReference type="Gene3D" id="1.10.150.90">
    <property type="entry name" value="Immunodeficiency lentiviruses, gag gene matrix protein p17"/>
    <property type="match status" value="1"/>
</dbReference>
<keyword evidence="28" id="KW-0449">Lipoprotein</keyword>
<dbReference type="GO" id="GO:0039702">
    <property type="term" value="P:viral budding via host ESCRT complex"/>
    <property type="evidence" value="ECO:0007669"/>
    <property type="project" value="UniProtKB-KW"/>
</dbReference>
<keyword evidence="18" id="KW-0688">Ribosomal frameshifting</keyword>
<evidence type="ECO:0000256" key="18">
    <source>
        <dbReference type="ARBA" id="ARBA00022758"/>
    </source>
</evidence>
<evidence type="ECO:0000256" key="15">
    <source>
        <dbReference type="ARBA" id="ARBA00022707"/>
    </source>
</evidence>
<dbReference type="PANTHER" id="PTHR40389">
    <property type="entry name" value="ENDOGENOUS RETROVIRUS GROUP K MEMBER 24 GAG POLYPROTEIN-RELATED"/>
    <property type="match status" value="1"/>
</dbReference>
<dbReference type="GO" id="GO:0008270">
    <property type="term" value="F:zinc ion binding"/>
    <property type="evidence" value="ECO:0007669"/>
    <property type="project" value="UniProtKB-KW"/>
</dbReference>
<dbReference type="SUPFAM" id="SSF57756">
    <property type="entry name" value="Retrovirus zinc finger-like domains"/>
    <property type="match status" value="1"/>
</dbReference>
<dbReference type="SUPFAM" id="SSF47353">
    <property type="entry name" value="Retrovirus capsid dimerization domain-like"/>
    <property type="match status" value="1"/>
</dbReference>
<evidence type="ECO:0000256" key="1">
    <source>
        <dbReference type="ARBA" id="ARBA00004147"/>
    </source>
</evidence>
<evidence type="ECO:0000256" key="13">
    <source>
        <dbReference type="ARBA" id="ARBA00022612"/>
    </source>
</evidence>
<evidence type="ECO:0000256" key="29">
    <source>
        <dbReference type="ARBA" id="ARBA00031060"/>
    </source>
</evidence>
<evidence type="ECO:0000256" key="7">
    <source>
        <dbReference type="ARBA" id="ARBA00022462"/>
    </source>
</evidence>
<keyword evidence="9" id="KW-0597">Phosphoprotein</keyword>
<dbReference type="GO" id="GO:0019013">
    <property type="term" value="C:viral nucleocapsid"/>
    <property type="evidence" value="ECO:0007669"/>
    <property type="project" value="UniProtKB-KW"/>
</dbReference>
<keyword evidence="16" id="KW-0479">Metal-binding</keyword>
<dbReference type="SUPFAM" id="SSF47836">
    <property type="entry name" value="Retroviral matrix proteins"/>
    <property type="match status" value="1"/>
</dbReference>
<dbReference type="Gene3D" id="1.20.5.760">
    <property type="entry name" value="Single helix bin"/>
    <property type="match status" value="1"/>
</dbReference>
<dbReference type="SUPFAM" id="SSF47943">
    <property type="entry name" value="Retrovirus capsid protein, N-terminal core domain"/>
    <property type="match status" value="1"/>
</dbReference>
<evidence type="ECO:0000256" key="25">
    <source>
        <dbReference type="ARBA" id="ARBA00023086"/>
    </source>
</evidence>
<keyword evidence="17" id="KW-0677">Repeat</keyword>
<evidence type="ECO:0000256" key="24">
    <source>
        <dbReference type="ARBA" id="ARBA00023046"/>
    </source>
</evidence>
<keyword evidence="14" id="KW-1198">Viral budding</keyword>
<evidence type="ECO:0000313" key="34">
    <source>
        <dbReference type="EMBL" id="QWX92886.1"/>
    </source>
</evidence>
<keyword evidence="13" id="KW-1188">Viral release from host cell</keyword>
<dbReference type="GO" id="GO:0005198">
    <property type="term" value="F:structural molecule activity"/>
    <property type="evidence" value="ECO:0007669"/>
    <property type="project" value="InterPro"/>
</dbReference>
<keyword evidence="22" id="KW-1043">Host membrane</keyword>